<sequence>MPTTTSHPGWIRRLAAECMTHRSVAVGALAVTVIAAIIDITFPLLTRIAVDDASTGATEVIAIVAAAIAALAVVRFGCQFGRRMLAGRLSLDVQHDLRLGLLGSLQRLDGVGQDQIRTGQVVSRSITDLQLVQGLLAMVPLSAGALIQFLLAIVVMAWLSPLLTVVALLVVPAVTLVVWRIRPTLFAATWSAQQCAADLAQHVEETVTGVRVVKGFGQEARAVERLEDLGRTLYAQRLRAARINARFAPTMAALPQLGLVAVIALGGVLTLNGAITVGTFLAFATYVATMSNVARLLSSVVIMAQLSRAAVERVYEVIDTEPSVADPPHPVALPAGPVGVRLRGVTFGFEPGRDVLRGLDLDLAPGETVAVVGRAGSGKTALSLLLPRFYTPSAGTIHLTVDGAAFDVAALRGDQLREAVGLAFDEPFLFSDTVSANIALGRPDASAEEIRAAAQVAQADEFIEGLSEGYDTVVGERGLTLSGGQRQRVALARALLVDPRLLILDDATSAVDAATEAAIFDTLRCRRDRTTLILAHRRSTLTLADRVAVLDDGKVIDTGTVAELDERCPLFRELLADPDPDSDDIDPGEAMPPPDRPEPPETRLWPDTVPGSAFEATVSDAVPTGSSARAGGAPGGGHGGGGPVAGALGDVAATPELRAAVDALPPATDQPSMDDADLIRPDPGFRLATLLRPVRWILAAVVACLALDSLAGVLFPSIVRFALDHGVAPDQPSMLWWATAVGVLLVAADWLVVAVMTVITARAGEKVLYGLRVRSYAHLQRLGLDYYERELSGRIMTRMTTDVDALSSFLQTGLSTAVVSVLTVIGISVALLLTDTVLALVALAAVPPLLVATLIFRKVSSVAYSVSRERISIVNADFQENIAGLRAAQAYRREGFAAERFAERADSYRRSRMRSQRAISIFFPFITLLSDLALAAVVLVGATRVAHGETTSGVLVAFVLYLGLLFGPIQQLSQVFDGYQQANVGLRRIGDLLRTPSSIETATQSDTVPVTGHLRGDVAFDTVTFRYRGADSDALRGVDLRIPAGTTVALVGRTGAGKSTVVKLLARFYDPTDGSVRVDGVDLRGYPLHQYRARLGVVPQEAHLFSGDVASNIAYGRPDATRAEIVAAARAVGALDMIADLRGGMFAPIGERGQGLSAGQRQLIALARAELVDPDLLLLDEATATLDPATERTVLEASRLLARTRTAVVVAHRLATAARSDLVVVVDEGRVVECGAHAELRHAGGPYERLWDAARSQSGNKLASQTVLDGVKPTTRGDAPHSSGGRCASVTWGD</sequence>
<keyword evidence="8 11" id="KW-0472">Membrane</keyword>
<dbReference type="GO" id="GO:0005524">
    <property type="term" value="F:ATP binding"/>
    <property type="evidence" value="ECO:0007669"/>
    <property type="project" value="UniProtKB-KW"/>
</dbReference>
<dbReference type="SUPFAM" id="SSF90123">
    <property type="entry name" value="ABC transporter transmembrane region"/>
    <property type="match status" value="2"/>
</dbReference>
<dbReference type="EMBL" id="VIGH01000011">
    <property type="protein sequence ID" value="TQF65566.1"/>
    <property type="molecule type" value="Genomic_DNA"/>
</dbReference>
<dbReference type="PROSITE" id="PS50893">
    <property type="entry name" value="ABC_TRANSPORTER_2"/>
    <property type="match status" value="2"/>
</dbReference>
<feature type="domain" description="ABC transmembrane type-1" evidence="13">
    <location>
        <begin position="699"/>
        <end position="981"/>
    </location>
</feature>
<evidence type="ECO:0000313" key="15">
    <source>
        <dbReference type="Proteomes" id="UP000316256"/>
    </source>
</evidence>
<feature type="transmembrane region" description="Helical" evidence="11">
    <location>
        <begin position="247"/>
        <end position="269"/>
    </location>
</feature>
<feature type="compositionally biased region" description="Acidic residues" evidence="10">
    <location>
        <begin position="576"/>
        <end position="587"/>
    </location>
</feature>
<feature type="transmembrane region" description="Helical" evidence="11">
    <location>
        <begin position="162"/>
        <end position="181"/>
    </location>
</feature>
<dbReference type="InterPro" id="IPR011527">
    <property type="entry name" value="ABC1_TM_dom"/>
</dbReference>
<dbReference type="InterPro" id="IPR017871">
    <property type="entry name" value="ABC_transporter-like_CS"/>
</dbReference>
<keyword evidence="3" id="KW-1003">Cell membrane</keyword>
<dbReference type="SUPFAM" id="SSF52540">
    <property type="entry name" value="P-loop containing nucleoside triphosphate hydrolases"/>
    <property type="match status" value="2"/>
</dbReference>
<feature type="transmembrane region" description="Helical" evidence="11">
    <location>
        <begin position="808"/>
        <end position="831"/>
    </location>
</feature>
<gene>
    <name evidence="14" type="ORF">FK531_20930</name>
</gene>
<dbReference type="GO" id="GO:0016887">
    <property type="term" value="F:ATP hydrolysis activity"/>
    <property type="evidence" value="ECO:0007669"/>
    <property type="project" value="InterPro"/>
</dbReference>
<dbReference type="InterPro" id="IPR036640">
    <property type="entry name" value="ABC1_TM_sf"/>
</dbReference>
<dbReference type="CDD" id="cd18543">
    <property type="entry name" value="ABC_6TM_Rv0194_D1_like"/>
    <property type="match status" value="1"/>
</dbReference>
<keyword evidence="7 11" id="KW-1133">Transmembrane helix</keyword>
<comment type="similarity">
    <text evidence="9">Belongs to the ABC transporter superfamily. Lipid exporter (TC 3.A.1.106) family.</text>
</comment>
<evidence type="ECO:0000256" key="1">
    <source>
        <dbReference type="ARBA" id="ARBA00004651"/>
    </source>
</evidence>
<dbReference type="OrthoDB" id="9806127at2"/>
<dbReference type="Pfam" id="PF00664">
    <property type="entry name" value="ABC_membrane"/>
    <property type="match status" value="2"/>
</dbReference>
<feature type="transmembrane region" description="Helical" evidence="11">
    <location>
        <begin position="57"/>
        <end position="78"/>
    </location>
</feature>
<evidence type="ECO:0000259" key="12">
    <source>
        <dbReference type="PROSITE" id="PS50893"/>
    </source>
</evidence>
<dbReference type="FunFam" id="3.40.50.300:FF:000299">
    <property type="entry name" value="ABC transporter ATP-binding protein/permease"/>
    <property type="match status" value="2"/>
</dbReference>
<dbReference type="InterPro" id="IPR003593">
    <property type="entry name" value="AAA+_ATPase"/>
</dbReference>
<keyword evidence="4 11" id="KW-0812">Transmembrane</keyword>
<dbReference type="GO" id="GO:0015421">
    <property type="term" value="F:ABC-type oligopeptide transporter activity"/>
    <property type="evidence" value="ECO:0007669"/>
    <property type="project" value="TreeGrafter"/>
</dbReference>
<feature type="region of interest" description="Disordered" evidence="10">
    <location>
        <begin position="1270"/>
        <end position="1294"/>
    </location>
</feature>
<evidence type="ECO:0000256" key="2">
    <source>
        <dbReference type="ARBA" id="ARBA00022448"/>
    </source>
</evidence>
<evidence type="ECO:0000256" key="5">
    <source>
        <dbReference type="ARBA" id="ARBA00022741"/>
    </source>
</evidence>
<evidence type="ECO:0000256" key="10">
    <source>
        <dbReference type="SAM" id="MobiDB-lite"/>
    </source>
</evidence>
<feature type="region of interest" description="Disordered" evidence="10">
    <location>
        <begin position="574"/>
        <end position="610"/>
    </location>
</feature>
<name>A0A541AZT4_9NOCA</name>
<evidence type="ECO:0000256" key="8">
    <source>
        <dbReference type="ARBA" id="ARBA00023136"/>
    </source>
</evidence>
<comment type="subcellular location">
    <subcellularLocation>
        <location evidence="1">Cell membrane</location>
        <topology evidence="1">Multi-pass membrane protein</topology>
    </subcellularLocation>
</comment>
<dbReference type="Gene3D" id="3.40.50.300">
    <property type="entry name" value="P-loop containing nucleotide triphosphate hydrolases"/>
    <property type="match status" value="2"/>
</dbReference>
<dbReference type="InterPro" id="IPR003439">
    <property type="entry name" value="ABC_transporter-like_ATP-bd"/>
</dbReference>
<dbReference type="Pfam" id="PF00005">
    <property type="entry name" value="ABC_tran"/>
    <property type="match status" value="2"/>
</dbReference>
<feature type="transmembrane region" description="Helical" evidence="11">
    <location>
        <begin position="735"/>
        <end position="759"/>
    </location>
</feature>
<feature type="transmembrane region" description="Helical" evidence="11">
    <location>
        <begin position="918"/>
        <end position="940"/>
    </location>
</feature>
<keyword evidence="6 14" id="KW-0067">ATP-binding</keyword>
<feature type="domain" description="ABC transmembrane type-1" evidence="13">
    <location>
        <begin position="26"/>
        <end position="306"/>
    </location>
</feature>
<evidence type="ECO:0000256" key="3">
    <source>
        <dbReference type="ARBA" id="ARBA00022475"/>
    </source>
</evidence>
<dbReference type="InterPro" id="IPR039421">
    <property type="entry name" value="Type_1_exporter"/>
</dbReference>
<reference evidence="14 15" key="1">
    <citation type="submission" date="2019-06" db="EMBL/GenBank/DDBJ databases">
        <title>Rhodococcus spaelei sp. nov., isolated from a cave.</title>
        <authorList>
            <person name="Lee S.D."/>
        </authorList>
    </citation>
    <scope>NUCLEOTIDE SEQUENCE [LARGE SCALE GENOMIC DNA]</scope>
    <source>
        <strain evidence="14 15">C9-5</strain>
    </source>
</reference>
<evidence type="ECO:0000256" key="11">
    <source>
        <dbReference type="SAM" id="Phobius"/>
    </source>
</evidence>
<proteinExistence type="inferred from homology"/>
<feature type="transmembrane region" description="Helical" evidence="11">
    <location>
        <begin position="696"/>
        <end position="715"/>
    </location>
</feature>
<feature type="domain" description="ABC transporter" evidence="12">
    <location>
        <begin position="340"/>
        <end position="577"/>
    </location>
</feature>
<feature type="region of interest" description="Disordered" evidence="10">
    <location>
        <begin position="622"/>
        <end position="648"/>
    </location>
</feature>
<feature type="transmembrane region" description="Helical" evidence="11">
    <location>
        <begin position="837"/>
        <end position="856"/>
    </location>
</feature>
<dbReference type="PROSITE" id="PS50929">
    <property type="entry name" value="ABC_TM1F"/>
    <property type="match status" value="2"/>
</dbReference>
<dbReference type="PANTHER" id="PTHR43394">
    <property type="entry name" value="ATP-DEPENDENT PERMEASE MDL1, MITOCHONDRIAL"/>
    <property type="match status" value="1"/>
</dbReference>
<dbReference type="Gene3D" id="1.20.1560.10">
    <property type="entry name" value="ABC transporter type 1, transmembrane domain"/>
    <property type="match status" value="2"/>
</dbReference>
<dbReference type="GO" id="GO:0005886">
    <property type="term" value="C:plasma membrane"/>
    <property type="evidence" value="ECO:0007669"/>
    <property type="project" value="UniProtKB-SubCell"/>
</dbReference>
<dbReference type="PANTHER" id="PTHR43394:SF1">
    <property type="entry name" value="ATP-BINDING CASSETTE SUB-FAMILY B MEMBER 10, MITOCHONDRIAL"/>
    <property type="match status" value="1"/>
</dbReference>
<accession>A0A541AZT4</accession>
<evidence type="ECO:0000256" key="7">
    <source>
        <dbReference type="ARBA" id="ARBA00022989"/>
    </source>
</evidence>
<dbReference type="CDD" id="cd18546">
    <property type="entry name" value="ABC_6TM_Rv0194_D2_like"/>
    <property type="match status" value="1"/>
</dbReference>
<evidence type="ECO:0000256" key="6">
    <source>
        <dbReference type="ARBA" id="ARBA00022840"/>
    </source>
</evidence>
<feature type="transmembrane region" description="Helical" evidence="11">
    <location>
        <begin position="952"/>
        <end position="969"/>
    </location>
</feature>
<dbReference type="Proteomes" id="UP000316256">
    <property type="component" value="Unassembled WGS sequence"/>
</dbReference>
<feature type="transmembrane region" description="Helical" evidence="11">
    <location>
        <begin position="275"/>
        <end position="298"/>
    </location>
</feature>
<feature type="transmembrane region" description="Helical" evidence="11">
    <location>
        <begin position="23"/>
        <end position="45"/>
    </location>
</feature>
<keyword evidence="2" id="KW-0813">Transport</keyword>
<keyword evidence="5" id="KW-0547">Nucleotide-binding</keyword>
<evidence type="ECO:0000313" key="14">
    <source>
        <dbReference type="EMBL" id="TQF65566.1"/>
    </source>
</evidence>
<organism evidence="14 15">
    <name type="scientific">Rhodococcus spelaei</name>
    <dbReference type="NCBI Taxonomy" id="2546320"/>
    <lineage>
        <taxon>Bacteria</taxon>
        <taxon>Bacillati</taxon>
        <taxon>Actinomycetota</taxon>
        <taxon>Actinomycetes</taxon>
        <taxon>Mycobacteriales</taxon>
        <taxon>Nocardiaceae</taxon>
        <taxon>Rhodococcus</taxon>
    </lineage>
</organism>
<feature type="domain" description="ABC transporter" evidence="12">
    <location>
        <begin position="1018"/>
        <end position="1253"/>
    </location>
</feature>
<protein>
    <submittedName>
        <fullName evidence="14">ABC transporter ATP-binding protein</fullName>
    </submittedName>
</protein>
<evidence type="ECO:0000259" key="13">
    <source>
        <dbReference type="PROSITE" id="PS50929"/>
    </source>
</evidence>
<feature type="transmembrane region" description="Helical" evidence="11">
    <location>
        <begin position="134"/>
        <end position="156"/>
    </location>
</feature>
<dbReference type="RefSeq" id="WP_142102917.1">
    <property type="nucleotide sequence ID" value="NZ_VIGH01000011.1"/>
</dbReference>
<feature type="compositionally biased region" description="Gly residues" evidence="10">
    <location>
        <begin position="632"/>
        <end position="644"/>
    </location>
</feature>
<dbReference type="InterPro" id="IPR027417">
    <property type="entry name" value="P-loop_NTPase"/>
</dbReference>
<comment type="caution">
    <text evidence="14">The sequence shown here is derived from an EMBL/GenBank/DDBJ whole genome shotgun (WGS) entry which is preliminary data.</text>
</comment>
<evidence type="ECO:0000256" key="4">
    <source>
        <dbReference type="ARBA" id="ARBA00022692"/>
    </source>
</evidence>
<keyword evidence="15" id="KW-1185">Reference proteome</keyword>
<evidence type="ECO:0000256" key="9">
    <source>
        <dbReference type="ARBA" id="ARBA00061644"/>
    </source>
</evidence>
<dbReference type="SMART" id="SM00382">
    <property type="entry name" value="AAA"/>
    <property type="match status" value="2"/>
</dbReference>
<dbReference type="PROSITE" id="PS00211">
    <property type="entry name" value="ABC_TRANSPORTER_1"/>
    <property type="match status" value="1"/>
</dbReference>